<evidence type="ECO:0000256" key="9">
    <source>
        <dbReference type="ARBA" id="ARBA00023136"/>
    </source>
</evidence>
<protein>
    <recommendedName>
        <fullName evidence="11">Cation-transporting P-type ATPase C-terminal domain-containing protein</fullName>
    </recommendedName>
</protein>
<evidence type="ECO:0000256" key="2">
    <source>
        <dbReference type="ARBA" id="ARBA00022692"/>
    </source>
</evidence>
<keyword evidence="6" id="KW-0460">Magnesium</keyword>
<keyword evidence="2 10" id="KW-0812">Transmembrane</keyword>
<dbReference type="Pfam" id="PF00702">
    <property type="entry name" value="Hydrolase"/>
    <property type="match status" value="1"/>
</dbReference>
<dbReference type="AlphaFoldDB" id="A0A7S4LCA3"/>
<gene>
    <name evidence="12" type="ORF">EGYM00163_LOCUS31134</name>
</gene>
<evidence type="ECO:0000313" key="12">
    <source>
        <dbReference type="EMBL" id="CAE0819964.1"/>
    </source>
</evidence>
<dbReference type="InterPro" id="IPR006068">
    <property type="entry name" value="ATPase_P-typ_cation-transptr_C"/>
</dbReference>
<keyword evidence="8 10" id="KW-1133">Transmembrane helix</keyword>
<sequence>MEMGSLHFVGLVGMLDPPRAGVKEAISKLNASGISIKMITGDARETAVSIARSLGLGKGKKGQEDIEVMSGEQIESMSPTEMSRNAPHVSVFYRTTPKHKLRIIQALQQAGEIVAMTGDGVNDSVSLKRADIGIAMGKSGTDVSKEAADMVLVEDDFSTIVAAMEEGKAIFYNICNFIRFQLSTSVAALSLIAFSTLLNFPNPLNAMQILWINILMDGPPAQSLGVEPVDPDVMKRPPRTVSAPIITKDMVGKVALSAAFILCGTLWIFWREMQDNIITPRDTTMTFTCFVFFDLFNALTSRSQTKSIFQIGLFSNVPFLYAVGGSILGQMLVIYFGPLQKIFQTEALSLEDLVLLTSLAASVWLVDEVRKALLRRTAASRAAPVVDKMTHV</sequence>
<dbReference type="Gene3D" id="1.20.1110.10">
    <property type="entry name" value="Calcium-transporting ATPase, transmembrane domain"/>
    <property type="match status" value="1"/>
</dbReference>
<feature type="transmembrane region" description="Helical" evidence="10">
    <location>
        <begin position="250"/>
        <end position="270"/>
    </location>
</feature>
<keyword evidence="4" id="KW-0547">Nucleotide-binding</keyword>
<dbReference type="InterPro" id="IPR023298">
    <property type="entry name" value="ATPase_P-typ_TM_dom_sf"/>
</dbReference>
<evidence type="ECO:0000256" key="4">
    <source>
        <dbReference type="ARBA" id="ARBA00022741"/>
    </source>
</evidence>
<dbReference type="InterPro" id="IPR023214">
    <property type="entry name" value="HAD_sf"/>
</dbReference>
<organism evidence="12">
    <name type="scientific">Eutreptiella gymnastica</name>
    <dbReference type="NCBI Taxonomy" id="73025"/>
    <lineage>
        <taxon>Eukaryota</taxon>
        <taxon>Discoba</taxon>
        <taxon>Euglenozoa</taxon>
        <taxon>Euglenida</taxon>
        <taxon>Spirocuta</taxon>
        <taxon>Euglenophyceae</taxon>
        <taxon>Eutreptiales</taxon>
        <taxon>Eutreptiaceae</taxon>
        <taxon>Eutreptiella</taxon>
    </lineage>
</organism>
<dbReference type="InterPro" id="IPR023299">
    <property type="entry name" value="ATPase_P-typ_cyto_dom_N"/>
</dbReference>
<comment type="subcellular location">
    <subcellularLocation>
        <location evidence="1">Membrane</location>
        <topology evidence="1">Multi-pass membrane protein</topology>
    </subcellularLocation>
</comment>
<dbReference type="PANTHER" id="PTHR24093">
    <property type="entry name" value="CATION TRANSPORTING ATPASE"/>
    <property type="match status" value="1"/>
</dbReference>
<dbReference type="GO" id="GO:0016887">
    <property type="term" value="F:ATP hydrolysis activity"/>
    <property type="evidence" value="ECO:0007669"/>
    <property type="project" value="InterPro"/>
</dbReference>
<dbReference type="GO" id="GO:0005886">
    <property type="term" value="C:plasma membrane"/>
    <property type="evidence" value="ECO:0007669"/>
    <property type="project" value="TreeGrafter"/>
</dbReference>
<dbReference type="InterPro" id="IPR036412">
    <property type="entry name" value="HAD-like_sf"/>
</dbReference>
<evidence type="ECO:0000256" key="6">
    <source>
        <dbReference type="ARBA" id="ARBA00022842"/>
    </source>
</evidence>
<dbReference type="PANTHER" id="PTHR24093:SF506">
    <property type="entry name" value="CATION-TRANSPORTING ATPASE PMA1"/>
    <property type="match status" value="1"/>
</dbReference>
<dbReference type="EMBL" id="HBJA01089552">
    <property type="protein sequence ID" value="CAE0819964.1"/>
    <property type="molecule type" value="Transcribed_RNA"/>
</dbReference>
<dbReference type="PRINTS" id="PR00119">
    <property type="entry name" value="CATATPASE"/>
</dbReference>
<feature type="transmembrane region" description="Helical" evidence="10">
    <location>
        <begin position="311"/>
        <end position="336"/>
    </location>
</feature>
<evidence type="ECO:0000256" key="1">
    <source>
        <dbReference type="ARBA" id="ARBA00004141"/>
    </source>
</evidence>
<evidence type="ECO:0000256" key="7">
    <source>
        <dbReference type="ARBA" id="ARBA00022967"/>
    </source>
</evidence>
<feature type="domain" description="Cation-transporting P-type ATPase C-terminal" evidence="11">
    <location>
        <begin position="201"/>
        <end position="373"/>
    </location>
</feature>
<dbReference type="Gene3D" id="3.40.1110.10">
    <property type="entry name" value="Calcium-transporting ATPase, cytoplasmic domain N"/>
    <property type="match status" value="1"/>
</dbReference>
<dbReference type="FunFam" id="3.40.50.1000:FF:000028">
    <property type="entry name" value="Calcium-transporting P-type ATPase, putative"/>
    <property type="match status" value="1"/>
</dbReference>
<reference evidence="12" key="1">
    <citation type="submission" date="2021-01" db="EMBL/GenBank/DDBJ databases">
        <authorList>
            <person name="Corre E."/>
            <person name="Pelletier E."/>
            <person name="Niang G."/>
            <person name="Scheremetjew M."/>
            <person name="Finn R."/>
            <person name="Kale V."/>
            <person name="Holt S."/>
            <person name="Cochrane G."/>
            <person name="Meng A."/>
            <person name="Brown T."/>
            <person name="Cohen L."/>
        </authorList>
    </citation>
    <scope>NUCLEOTIDE SEQUENCE</scope>
    <source>
        <strain evidence="12">CCMP1594</strain>
    </source>
</reference>
<dbReference type="SUPFAM" id="SSF56784">
    <property type="entry name" value="HAD-like"/>
    <property type="match status" value="1"/>
</dbReference>
<keyword evidence="7" id="KW-1278">Translocase</keyword>
<keyword evidence="3" id="KW-0479">Metal-binding</keyword>
<evidence type="ECO:0000256" key="5">
    <source>
        <dbReference type="ARBA" id="ARBA00022840"/>
    </source>
</evidence>
<dbReference type="GO" id="GO:0005388">
    <property type="term" value="F:P-type calcium transporter activity"/>
    <property type="evidence" value="ECO:0007669"/>
    <property type="project" value="TreeGrafter"/>
</dbReference>
<dbReference type="Pfam" id="PF00689">
    <property type="entry name" value="Cation_ATPase_C"/>
    <property type="match status" value="1"/>
</dbReference>
<evidence type="ECO:0000256" key="10">
    <source>
        <dbReference type="SAM" id="Phobius"/>
    </source>
</evidence>
<evidence type="ECO:0000256" key="8">
    <source>
        <dbReference type="ARBA" id="ARBA00022989"/>
    </source>
</evidence>
<accession>A0A7S4LCA3</accession>
<dbReference type="SUPFAM" id="SSF81665">
    <property type="entry name" value="Calcium ATPase, transmembrane domain M"/>
    <property type="match status" value="1"/>
</dbReference>
<dbReference type="GO" id="GO:0005524">
    <property type="term" value="F:ATP binding"/>
    <property type="evidence" value="ECO:0007669"/>
    <property type="project" value="UniProtKB-KW"/>
</dbReference>
<proteinExistence type="predicted"/>
<dbReference type="Gene3D" id="3.40.50.1000">
    <property type="entry name" value="HAD superfamily/HAD-like"/>
    <property type="match status" value="1"/>
</dbReference>
<name>A0A7S4LCA3_9EUGL</name>
<keyword evidence="5" id="KW-0067">ATP-binding</keyword>
<evidence type="ECO:0000256" key="3">
    <source>
        <dbReference type="ARBA" id="ARBA00022723"/>
    </source>
</evidence>
<dbReference type="NCBIfam" id="TIGR01494">
    <property type="entry name" value="ATPase_P-type"/>
    <property type="match status" value="1"/>
</dbReference>
<dbReference type="GO" id="GO:0046872">
    <property type="term" value="F:metal ion binding"/>
    <property type="evidence" value="ECO:0007669"/>
    <property type="project" value="UniProtKB-KW"/>
</dbReference>
<dbReference type="InterPro" id="IPR001757">
    <property type="entry name" value="P_typ_ATPase"/>
</dbReference>
<dbReference type="PRINTS" id="PR00120">
    <property type="entry name" value="HATPASE"/>
</dbReference>
<keyword evidence="9 10" id="KW-0472">Membrane</keyword>
<evidence type="ECO:0000259" key="11">
    <source>
        <dbReference type="Pfam" id="PF00689"/>
    </source>
</evidence>